<keyword evidence="2" id="KW-1185">Reference proteome</keyword>
<gene>
    <name evidence="1" type="primary">12</name>
    <name evidence="1" type="ORF">SEA_APRICOT_12</name>
</gene>
<name>A0A345L120_9CAUD</name>
<evidence type="ECO:0000313" key="1">
    <source>
        <dbReference type="EMBL" id="AXH48972.1"/>
    </source>
</evidence>
<dbReference type="KEGG" id="vg:54997734"/>
<dbReference type="GeneID" id="54997734"/>
<reference evidence="2" key="1">
    <citation type="submission" date="2018-06" db="EMBL/GenBank/DDBJ databases">
        <authorList>
            <person name="Zhirakovskaya E."/>
        </authorList>
    </citation>
    <scope>NUCLEOTIDE SEQUENCE [LARGE SCALE GENOMIC DNA]</scope>
</reference>
<dbReference type="EMBL" id="MH536812">
    <property type="protein sequence ID" value="AXH48972.1"/>
    <property type="molecule type" value="Genomic_DNA"/>
</dbReference>
<organism evidence="1 2">
    <name type="scientific">Gordonia phage Apricot</name>
    <dbReference type="NCBI Taxonomy" id="2250319"/>
    <lineage>
        <taxon>Viruses</taxon>
        <taxon>Duplodnaviria</taxon>
        <taxon>Heunggongvirae</taxon>
        <taxon>Uroviricota</taxon>
        <taxon>Caudoviricetes</taxon>
        <taxon>Apricotvirus</taxon>
        <taxon>Apricotvirus apricot</taxon>
    </lineage>
</organism>
<protein>
    <submittedName>
        <fullName evidence="1">Tail terminator</fullName>
    </submittedName>
</protein>
<sequence length="127" mass="13660">MSTVTLAAQAIAKAALPGVPVSSTVSNDPPRFVRVTRIGGPRERSLDRARILVECYGSKASGSPDTGWSETAADTLIDGFQHASNAGPWAGLWVTDWEPDSLADYPNPAYPKHARFQFTGTLFVLRT</sequence>
<evidence type="ECO:0000313" key="2">
    <source>
        <dbReference type="Proteomes" id="UP000258434"/>
    </source>
</evidence>
<accession>A0A345L120</accession>
<proteinExistence type="predicted"/>
<dbReference type="RefSeq" id="YP_009806860.1">
    <property type="nucleotide sequence ID" value="NC_048018.1"/>
</dbReference>
<dbReference type="Proteomes" id="UP000258434">
    <property type="component" value="Segment"/>
</dbReference>